<proteinExistence type="predicted"/>
<dbReference type="InterPro" id="IPR014985">
    <property type="entry name" value="WbqC"/>
</dbReference>
<evidence type="ECO:0000313" key="2">
    <source>
        <dbReference type="Proteomes" id="UP000251617"/>
    </source>
</evidence>
<dbReference type="Proteomes" id="UP000251617">
    <property type="component" value="Chromosome"/>
</dbReference>
<name>A0AAD0LFK8_PSEPU</name>
<evidence type="ECO:0000313" key="1">
    <source>
        <dbReference type="EMBL" id="AXA27654.1"/>
    </source>
</evidence>
<accession>A0AAD0LFK8</accession>
<protein>
    <recommendedName>
        <fullName evidence="3">WbqC family protein</fullName>
    </recommendedName>
</protein>
<dbReference type="EMBL" id="CP030750">
    <property type="protein sequence ID" value="AXA27654.1"/>
    <property type="molecule type" value="Genomic_DNA"/>
</dbReference>
<organism evidence="1 2">
    <name type="scientific">Pseudomonas putida</name>
    <name type="common">Arthrobacter siderocapsulatus</name>
    <dbReference type="NCBI Taxonomy" id="303"/>
    <lineage>
        <taxon>Bacteria</taxon>
        <taxon>Pseudomonadati</taxon>
        <taxon>Pseudomonadota</taxon>
        <taxon>Gammaproteobacteria</taxon>
        <taxon>Pseudomonadales</taxon>
        <taxon>Pseudomonadaceae</taxon>
        <taxon>Pseudomonas</taxon>
    </lineage>
</organism>
<evidence type="ECO:0008006" key="3">
    <source>
        <dbReference type="Google" id="ProtNLM"/>
    </source>
</evidence>
<gene>
    <name evidence="1" type="ORF">C1S65_19485</name>
</gene>
<sequence length="232" mass="26147">MRLAIMQPYLFPYAGYFNLVGQVDKFVFYDDVNFIKGGWINRNRLLLSGDVRYFTVPLSGASPNLKINQVKLQPKAAWTRKLLEGIRQSYSKAPNFTACFDLLLEVFDGDFDDIGALARRSVVKSAERMGFGVEFVDSSGIYGNTELTAQDRVIDICVRENAHTYVNLPGGKALYSSEAFLEKGVELCFTRPELAPYPQFEKPFEPGLSIVDMMMFNDFERCAALVAQQQSV</sequence>
<dbReference type="AlphaFoldDB" id="A0AAD0LFK8"/>
<dbReference type="Pfam" id="PF08889">
    <property type="entry name" value="WbqC"/>
    <property type="match status" value="1"/>
</dbReference>
<reference evidence="1 2" key="1">
    <citation type="submission" date="2018-06" db="EMBL/GenBank/DDBJ databases">
        <title>The genome of Pseudomonas putida NX-1, a lignin degrader.</title>
        <authorList>
            <person name="Xu Z."/>
        </authorList>
    </citation>
    <scope>NUCLEOTIDE SEQUENCE [LARGE SCALE GENOMIC DNA]</scope>
    <source>
        <strain evidence="1 2">NX-1</strain>
    </source>
</reference>